<evidence type="ECO:0000313" key="1">
    <source>
        <dbReference type="EMBL" id="KAK7315737.1"/>
    </source>
</evidence>
<name>A0AAN9PZ53_CANGL</name>
<organism evidence="1 2">
    <name type="scientific">Canavalia gladiata</name>
    <name type="common">Sword bean</name>
    <name type="synonym">Dolichos gladiatus</name>
    <dbReference type="NCBI Taxonomy" id="3824"/>
    <lineage>
        <taxon>Eukaryota</taxon>
        <taxon>Viridiplantae</taxon>
        <taxon>Streptophyta</taxon>
        <taxon>Embryophyta</taxon>
        <taxon>Tracheophyta</taxon>
        <taxon>Spermatophyta</taxon>
        <taxon>Magnoliopsida</taxon>
        <taxon>eudicotyledons</taxon>
        <taxon>Gunneridae</taxon>
        <taxon>Pentapetalae</taxon>
        <taxon>rosids</taxon>
        <taxon>fabids</taxon>
        <taxon>Fabales</taxon>
        <taxon>Fabaceae</taxon>
        <taxon>Papilionoideae</taxon>
        <taxon>50 kb inversion clade</taxon>
        <taxon>NPAAA clade</taxon>
        <taxon>indigoferoid/millettioid clade</taxon>
        <taxon>Phaseoleae</taxon>
        <taxon>Canavalia</taxon>
    </lineage>
</organism>
<proteinExistence type="predicted"/>
<dbReference type="Proteomes" id="UP001367508">
    <property type="component" value="Unassembled WGS sequence"/>
</dbReference>
<comment type="caution">
    <text evidence="1">The sequence shown here is derived from an EMBL/GenBank/DDBJ whole genome shotgun (WGS) entry which is preliminary data.</text>
</comment>
<protein>
    <submittedName>
        <fullName evidence="1">Uncharacterized protein</fullName>
    </submittedName>
</protein>
<dbReference type="AlphaFoldDB" id="A0AAN9PZ53"/>
<reference evidence="1 2" key="1">
    <citation type="submission" date="2024-01" db="EMBL/GenBank/DDBJ databases">
        <title>The genomes of 5 underutilized Papilionoideae crops provide insights into root nodulation and disease resistanc.</title>
        <authorList>
            <person name="Jiang F."/>
        </authorList>
    </citation>
    <scope>NUCLEOTIDE SEQUENCE [LARGE SCALE GENOMIC DNA]</scope>
    <source>
        <strain evidence="1">LVBAO_FW01</strain>
        <tissue evidence="1">Leaves</tissue>
    </source>
</reference>
<accession>A0AAN9PZ53</accession>
<sequence>MMGLFYCVPKAERFPLKSEVAWYSTGEGILCGALFKSLRDFKNVETSTSVMQRVIQMIVRNVLFIWEKLLNNAKLVSGG</sequence>
<dbReference type="EMBL" id="JAYMYQ010000008">
    <property type="protein sequence ID" value="KAK7315737.1"/>
    <property type="molecule type" value="Genomic_DNA"/>
</dbReference>
<gene>
    <name evidence="1" type="ORF">VNO77_34308</name>
</gene>
<keyword evidence="2" id="KW-1185">Reference proteome</keyword>
<evidence type="ECO:0000313" key="2">
    <source>
        <dbReference type="Proteomes" id="UP001367508"/>
    </source>
</evidence>